<keyword evidence="2" id="KW-0004">4Fe-4S</keyword>
<dbReference type="GO" id="GO:0016491">
    <property type="term" value="F:oxidoreductase activity"/>
    <property type="evidence" value="ECO:0007669"/>
    <property type="project" value="UniProtKB-KW"/>
</dbReference>
<dbReference type="PROSITE" id="PS51918">
    <property type="entry name" value="RADICAL_SAM"/>
    <property type="match status" value="1"/>
</dbReference>
<dbReference type="NCBIfam" id="TIGR04085">
    <property type="entry name" value="rSAM_more_4Fe4S"/>
    <property type="match status" value="1"/>
</dbReference>
<proteinExistence type="predicted"/>
<reference evidence="8" key="1">
    <citation type="submission" date="2019-04" db="EMBL/GenBank/DDBJ databases">
        <title>Genome sequencing of Clostridium botulinum Groups I-IV and Clostridium butyricum.</title>
        <authorList>
            <person name="Brunt J."/>
            <person name="Van Vliet A.H.M."/>
            <person name="Stringer S.C."/>
            <person name="Carter A.T."/>
            <person name="Peck M.W."/>
        </authorList>
    </citation>
    <scope>NUCLEOTIDE SEQUENCE</scope>
    <source>
        <strain evidence="8">751/1</strain>
    </source>
</reference>
<evidence type="ECO:0000256" key="3">
    <source>
        <dbReference type="ARBA" id="ARBA00022691"/>
    </source>
</evidence>
<dbReference type="PANTHER" id="PTHR11228:SF7">
    <property type="entry name" value="PQQA PEPTIDE CYCLASE"/>
    <property type="match status" value="1"/>
</dbReference>
<evidence type="ECO:0000256" key="1">
    <source>
        <dbReference type="ARBA" id="ARBA00001966"/>
    </source>
</evidence>
<dbReference type="GO" id="GO:0046872">
    <property type="term" value="F:metal ion binding"/>
    <property type="evidence" value="ECO:0007669"/>
    <property type="project" value="UniProtKB-KW"/>
</dbReference>
<keyword evidence="4" id="KW-0479">Metal-binding</keyword>
<comment type="caution">
    <text evidence="8">The sequence shown here is derived from an EMBL/GenBank/DDBJ whole genome shotgun (WGS) entry which is preliminary data.</text>
</comment>
<dbReference type="InterPro" id="IPR023885">
    <property type="entry name" value="4Fe4S-binding_SPASM_dom"/>
</dbReference>
<evidence type="ECO:0000256" key="2">
    <source>
        <dbReference type="ARBA" id="ARBA00022485"/>
    </source>
</evidence>
<dbReference type="PROSITE" id="PS01305">
    <property type="entry name" value="MOAA_NIFB_PQQE"/>
    <property type="match status" value="1"/>
</dbReference>
<dbReference type="SFLD" id="SFLDG01067">
    <property type="entry name" value="SPASM/twitch_domain_containing"/>
    <property type="match status" value="1"/>
</dbReference>
<dbReference type="SFLD" id="SFLDS00029">
    <property type="entry name" value="Radical_SAM"/>
    <property type="match status" value="1"/>
</dbReference>
<dbReference type="RefSeq" id="WP_061312315.1">
    <property type="nucleotide sequence ID" value="NZ_JACBCU010000007.1"/>
</dbReference>
<organism evidence="8">
    <name type="scientific">Clostridium botulinum</name>
    <dbReference type="NCBI Taxonomy" id="1491"/>
    <lineage>
        <taxon>Bacteria</taxon>
        <taxon>Bacillati</taxon>
        <taxon>Bacillota</taxon>
        <taxon>Clostridia</taxon>
        <taxon>Eubacteriales</taxon>
        <taxon>Clostridiaceae</taxon>
        <taxon>Clostridium</taxon>
    </lineage>
</organism>
<evidence type="ECO:0000256" key="5">
    <source>
        <dbReference type="ARBA" id="ARBA00023002"/>
    </source>
</evidence>
<dbReference type="GO" id="GO:0051539">
    <property type="term" value="F:4 iron, 4 sulfur cluster binding"/>
    <property type="evidence" value="ECO:0007669"/>
    <property type="project" value="UniProtKB-KW"/>
</dbReference>
<accession>A0A6G4HYB7</accession>
<dbReference type="SFLD" id="SFLDG01386">
    <property type="entry name" value="main_SPASM_domain-containing"/>
    <property type="match status" value="1"/>
</dbReference>
<evidence type="ECO:0000256" key="4">
    <source>
        <dbReference type="ARBA" id="ARBA00022723"/>
    </source>
</evidence>
<dbReference type="InterPro" id="IPR000385">
    <property type="entry name" value="MoaA_NifB_PqqE_Fe-S-bd_CS"/>
</dbReference>
<keyword evidence="7" id="KW-0411">Iron-sulfur</keyword>
<dbReference type="SUPFAM" id="SSF102114">
    <property type="entry name" value="Radical SAM enzymes"/>
    <property type="match status" value="1"/>
</dbReference>
<dbReference type="Pfam" id="PF13186">
    <property type="entry name" value="SPASM"/>
    <property type="match status" value="1"/>
</dbReference>
<gene>
    <name evidence="8" type="ORF">FDG29_18825</name>
</gene>
<comment type="cofactor">
    <cofactor evidence="1">
        <name>[4Fe-4S] cluster</name>
        <dbReference type="ChEBI" id="CHEBI:49883"/>
    </cofactor>
</comment>
<sequence length="449" mass="52479">MKYVLDNNVKTYTKNNKVIFLNPNKGTFVKMRLKNKEILGDILQGNYNDKSCSEYIEKIINSLKSSYIINEYTESNKSYNEIYEPLNSVYFIVTEKCNLNCKFCCTNSGPLKNNQSDLSVSEISSTIDKISNLKPHRIIITGGEPFIRKDILDIVDMLSDGIGCKIIVQSNGLLLTNEIIDKLYKKVYQIDISLENIFENKNEKDTLIPILDYLKFKGIKIVFSFVAMPENLKYIKQFIDLCVLYEAEFTIKTVQLVGRANENKNLVLSKLQTVNMYYEVYKYICQEEYYKYSNVYSYVFPEIMPKITCSACGNAISITSNGDIYPCHSLRYPEFYLGNILNMNHIEIRDKLLQNKHSKFYNSCFNIDERKSCKECEFKYLCGGICFANAYKNKENKFPTECNTLKIAREFYMWEYDKKDTAKNNMERLIKRFNEKLNNETDIIFEDIN</sequence>
<dbReference type="InterPro" id="IPR007197">
    <property type="entry name" value="rSAM"/>
</dbReference>
<dbReference type="EMBL" id="SXEU01000012">
    <property type="protein sequence ID" value="NFV18178.1"/>
    <property type="molecule type" value="Genomic_DNA"/>
</dbReference>
<keyword evidence="6" id="KW-0408">Iron</keyword>
<dbReference type="InterPro" id="IPR058240">
    <property type="entry name" value="rSAM_sf"/>
</dbReference>
<dbReference type="Pfam" id="PF04055">
    <property type="entry name" value="Radical_SAM"/>
    <property type="match status" value="1"/>
</dbReference>
<name>A0A6G4HYB7_CLOBO</name>
<dbReference type="InterPro" id="IPR050377">
    <property type="entry name" value="Radical_SAM_PqqE_MftC-like"/>
</dbReference>
<keyword evidence="5" id="KW-0560">Oxidoreductase</keyword>
<dbReference type="CDD" id="cd01335">
    <property type="entry name" value="Radical_SAM"/>
    <property type="match status" value="1"/>
</dbReference>
<dbReference type="AlphaFoldDB" id="A0A6G4HYB7"/>
<dbReference type="PANTHER" id="PTHR11228">
    <property type="entry name" value="RADICAL SAM DOMAIN PROTEIN"/>
    <property type="match status" value="1"/>
</dbReference>
<keyword evidence="3" id="KW-0949">S-adenosyl-L-methionine</keyword>
<protein>
    <submittedName>
        <fullName evidence="8">Radical SAM protein</fullName>
    </submittedName>
</protein>
<dbReference type="InterPro" id="IPR013785">
    <property type="entry name" value="Aldolase_TIM"/>
</dbReference>
<dbReference type="Gene3D" id="3.20.20.70">
    <property type="entry name" value="Aldolase class I"/>
    <property type="match status" value="1"/>
</dbReference>
<evidence type="ECO:0000256" key="7">
    <source>
        <dbReference type="ARBA" id="ARBA00023014"/>
    </source>
</evidence>
<evidence type="ECO:0000256" key="6">
    <source>
        <dbReference type="ARBA" id="ARBA00023004"/>
    </source>
</evidence>
<evidence type="ECO:0000313" key="8">
    <source>
        <dbReference type="EMBL" id="NFV18178.1"/>
    </source>
</evidence>